<name>A0A218WDB4_PUNGR</name>
<protein>
    <submittedName>
        <fullName evidence="5">Uncharacterized protein</fullName>
    </submittedName>
</protein>
<sequence>MQNLDTSLPVPSVQELVRNGGLDAVPLRYIMDRDDHDHDHDSSEFDHRLAVPCIDMAHLLPAVSSFSSSVQQQSSELLKLRSASRDWGLFQIINHGVSQESLTQMRDVVQGFFELPLEEKKRWAQRSGSLEGYGQAFVTSEDQKLEWCDMIFLKALPANSRNLDLWPQNPPHFRSALEIYSEEMRQLAARLVKFLVMGLGIQQEIEKYSDAFNGGNFDVRMNCYPTCPEPEKVMGISPHADMSGITMLVECGDMPGLQASKTGSGSPFPL</sequence>
<dbReference type="EMBL" id="PGOL01002009">
    <property type="protein sequence ID" value="PKI51407.1"/>
    <property type="molecule type" value="Genomic_DNA"/>
</dbReference>
<evidence type="ECO:0000313" key="6">
    <source>
        <dbReference type="EMBL" id="PKI51407.1"/>
    </source>
</evidence>
<gene>
    <name evidence="5" type="ORF">CDL15_Pgr027222</name>
    <name evidence="6" type="ORF">CRG98_028203</name>
</gene>
<accession>A0A218WDB4</accession>
<dbReference type="PANTHER" id="PTHR47991">
    <property type="entry name" value="OXOGLUTARATE/IRON-DEPENDENT DIOXYGENASE"/>
    <property type="match status" value="1"/>
</dbReference>
<dbReference type="OrthoDB" id="288590at2759"/>
<reference evidence="7" key="1">
    <citation type="journal article" date="2017" name="Plant J.">
        <title>The pomegranate (Punica granatum L.) genome and the genomics of punicalagin biosynthesis.</title>
        <authorList>
            <person name="Qin G."/>
            <person name="Xu C."/>
            <person name="Ming R."/>
            <person name="Tang H."/>
            <person name="Guyot R."/>
            <person name="Kramer E.M."/>
            <person name="Hu Y."/>
            <person name="Yi X."/>
            <person name="Qi Y."/>
            <person name="Xu X."/>
            <person name="Gao Z."/>
            <person name="Pan H."/>
            <person name="Jian J."/>
            <person name="Tian Y."/>
            <person name="Yue Z."/>
            <person name="Xu Y."/>
        </authorList>
    </citation>
    <scope>NUCLEOTIDE SEQUENCE [LARGE SCALE GENOMIC DNA]</scope>
    <source>
        <strain evidence="7">cv. Dabenzi</strain>
    </source>
</reference>
<dbReference type="Proteomes" id="UP000197138">
    <property type="component" value="Unassembled WGS sequence"/>
</dbReference>
<dbReference type="GeneID" id="116194907"/>
<dbReference type="Pfam" id="PF03171">
    <property type="entry name" value="2OG-FeII_Oxy"/>
    <property type="match status" value="1"/>
</dbReference>
<evidence type="ECO:0000256" key="2">
    <source>
        <dbReference type="ARBA" id="ARBA00023004"/>
    </source>
</evidence>
<evidence type="ECO:0000256" key="1">
    <source>
        <dbReference type="ARBA" id="ARBA00022723"/>
    </source>
</evidence>
<reference evidence="6 8" key="3">
    <citation type="submission" date="2017-11" db="EMBL/GenBank/DDBJ databases">
        <title>De-novo sequencing of pomegranate (Punica granatum L.) genome.</title>
        <authorList>
            <person name="Akparov Z."/>
            <person name="Amiraslanov A."/>
            <person name="Hajiyeva S."/>
            <person name="Abbasov M."/>
            <person name="Kaur K."/>
            <person name="Hamwieh A."/>
            <person name="Solovyev V."/>
            <person name="Salamov A."/>
            <person name="Braich B."/>
            <person name="Kosarev P."/>
            <person name="Mahmoud A."/>
            <person name="Hajiyev E."/>
            <person name="Babayeva S."/>
            <person name="Izzatullayeva V."/>
            <person name="Mammadov A."/>
            <person name="Mammadov A."/>
            <person name="Sharifova S."/>
            <person name="Ojaghi J."/>
            <person name="Eynullazada K."/>
            <person name="Bayramov B."/>
            <person name="Abdulazimova A."/>
            <person name="Shahmuradov I."/>
        </authorList>
    </citation>
    <scope>NUCLEOTIDE SEQUENCE [LARGE SCALE GENOMIC DNA]</scope>
    <source>
        <strain evidence="6">AG2017</strain>
        <strain evidence="8">cv. AG2017</strain>
        <tissue evidence="6">Leaf</tissue>
    </source>
</reference>
<comment type="caution">
    <text evidence="5">The sequence shown here is derived from an EMBL/GenBank/DDBJ whole genome shotgun (WGS) entry which is preliminary data.</text>
</comment>
<keyword evidence="2" id="KW-0408">Iron</keyword>
<evidence type="ECO:0000259" key="3">
    <source>
        <dbReference type="Pfam" id="PF03171"/>
    </source>
</evidence>
<dbReference type="Proteomes" id="UP000233551">
    <property type="component" value="Unassembled WGS sequence"/>
</dbReference>
<evidence type="ECO:0000313" key="7">
    <source>
        <dbReference type="Proteomes" id="UP000197138"/>
    </source>
</evidence>
<evidence type="ECO:0000313" key="5">
    <source>
        <dbReference type="EMBL" id="OWM70320.1"/>
    </source>
</evidence>
<dbReference type="AlphaFoldDB" id="A0A218WDB4"/>
<dbReference type="InterPro" id="IPR044861">
    <property type="entry name" value="IPNS-like_FE2OG_OXY"/>
</dbReference>
<dbReference type="InterPro" id="IPR027443">
    <property type="entry name" value="IPNS-like_sf"/>
</dbReference>
<keyword evidence="1" id="KW-0479">Metal-binding</keyword>
<proteinExistence type="predicted"/>
<dbReference type="GO" id="GO:0046872">
    <property type="term" value="F:metal ion binding"/>
    <property type="evidence" value="ECO:0007669"/>
    <property type="project" value="UniProtKB-KW"/>
</dbReference>
<organism evidence="5 7">
    <name type="scientific">Punica granatum</name>
    <name type="common">Pomegranate</name>
    <dbReference type="NCBI Taxonomy" id="22663"/>
    <lineage>
        <taxon>Eukaryota</taxon>
        <taxon>Viridiplantae</taxon>
        <taxon>Streptophyta</taxon>
        <taxon>Embryophyta</taxon>
        <taxon>Tracheophyta</taxon>
        <taxon>Spermatophyta</taxon>
        <taxon>Magnoliopsida</taxon>
        <taxon>eudicotyledons</taxon>
        <taxon>Gunneridae</taxon>
        <taxon>Pentapetalae</taxon>
        <taxon>rosids</taxon>
        <taxon>malvids</taxon>
        <taxon>Myrtales</taxon>
        <taxon>Lythraceae</taxon>
        <taxon>Punica</taxon>
    </lineage>
</organism>
<dbReference type="InterPro" id="IPR050295">
    <property type="entry name" value="Plant_2OG-oxidoreductases"/>
</dbReference>
<feature type="domain" description="Isopenicillin N synthase-like Fe(2+) 2OG dioxygenase" evidence="3">
    <location>
        <begin position="220"/>
        <end position="264"/>
    </location>
</feature>
<evidence type="ECO:0000259" key="4">
    <source>
        <dbReference type="Pfam" id="PF14226"/>
    </source>
</evidence>
<evidence type="ECO:0000313" key="8">
    <source>
        <dbReference type="Proteomes" id="UP000233551"/>
    </source>
</evidence>
<dbReference type="Gene3D" id="2.60.120.330">
    <property type="entry name" value="B-lactam Antibiotic, Isopenicillin N Synthase, Chain"/>
    <property type="match status" value="1"/>
</dbReference>
<dbReference type="SUPFAM" id="SSF51197">
    <property type="entry name" value="Clavaminate synthase-like"/>
    <property type="match status" value="1"/>
</dbReference>
<reference evidence="5" key="2">
    <citation type="submission" date="2017-06" db="EMBL/GenBank/DDBJ databases">
        <title>The pomegranate genome and the genomics of punicalagin biosynthesis.</title>
        <authorList>
            <person name="Xu C."/>
        </authorList>
    </citation>
    <scope>NUCLEOTIDE SEQUENCE [LARGE SCALE GENOMIC DNA]</scope>
    <source>
        <tissue evidence="5">Fresh leaf</tissue>
    </source>
</reference>
<dbReference type="EMBL" id="MTKT01004809">
    <property type="protein sequence ID" value="OWM70320.1"/>
    <property type="molecule type" value="Genomic_DNA"/>
</dbReference>
<keyword evidence="8" id="KW-1185">Reference proteome</keyword>
<dbReference type="STRING" id="22663.A0A218WDB4"/>
<dbReference type="InterPro" id="IPR026992">
    <property type="entry name" value="DIOX_N"/>
</dbReference>
<feature type="domain" description="Non-haem dioxygenase N-terminal" evidence="4">
    <location>
        <begin position="51"/>
        <end position="169"/>
    </location>
</feature>
<dbReference type="Pfam" id="PF14226">
    <property type="entry name" value="DIOX_N"/>
    <property type="match status" value="1"/>
</dbReference>